<keyword evidence="4" id="KW-0813">Transport</keyword>
<evidence type="ECO:0000256" key="4">
    <source>
        <dbReference type="ARBA" id="ARBA00022448"/>
    </source>
</evidence>
<feature type="compositionally biased region" description="Acidic residues" evidence="9">
    <location>
        <begin position="337"/>
        <end position="348"/>
    </location>
</feature>
<dbReference type="GO" id="GO:0022857">
    <property type="term" value="F:transmembrane transporter activity"/>
    <property type="evidence" value="ECO:0007669"/>
    <property type="project" value="InterPro"/>
</dbReference>
<reference evidence="13 14" key="1">
    <citation type="submission" date="2017-03" db="EMBL/GenBank/DDBJ databases">
        <title>Genomes of endolithic fungi from Antarctica.</title>
        <authorList>
            <person name="Coleine C."/>
            <person name="Masonjones S."/>
            <person name="Stajich J.E."/>
        </authorList>
    </citation>
    <scope>NUCLEOTIDE SEQUENCE [LARGE SCALE GENOMIC DNA]</scope>
    <source>
        <strain evidence="13 14">CCFEE 5311</strain>
    </source>
</reference>
<dbReference type="InterPro" id="IPR016197">
    <property type="entry name" value="Chromo-like_dom_sf"/>
</dbReference>
<feature type="compositionally biased region" description="Acidic residues" evidence="9">
    <location>
        <begin position="29"/>
        <end position="46"/>
    </location>
</feature>
<feature type="compositionally biased region" description="Acidic residues" evidence="9">
    <location>
        <begin position="1"/>
        <end position="14"/>
    </location>
</feature>
<gene>
    <name evidence="13" type="ORF">B0A54_01172</name>
</gene>
<dbReference type="GO" id="GO:0006338">
    <property type="term" value="P:chromatin remodeling"/>
    <property type="evidence" value="ECO:0007669"/>
    <property type="project" value="UniProtKB-ARBA"/>
</dbReference>
<keyword evidence="6 10" id="KW-1133">Transmembrane helix</keyword>
<feature type="compositionally biased region" description="Basic and acidic residues" evidence="9">
    <location>
        <begin position="295"/>
        <end position="304"/>
    </location>
</feature>
<name>A0A4U0VL35_9PEZI</name>
<evidence type="ECO:0000256" key="9">
    <source>
        <dbReference type="SAM" id="MobiDB-lite"/>
    </source>
</evidence>
<feature type="domain" description="Chromo" evidence="11">
    <location>
        <begin position="49"/>
        <end position="109"/>
    </location>
</feature>
<dbReference type="InterPro" id="IPR023780">
    <property type="entry name" value="Chromo_domain"/>
</dbReference>
<evidence type="ECO:0000256" key="8">
    <source>
        <dbReference type="ARBA" id="ARBA00023242"/>
    </source>
</evidence>
<feature type="region of interest" description="Disordered" evidence="9">
    <location>
        <begin position="230"/>
        <end position="348"/>
    </location>
</feature>
<feature type="region of interest" description="Disordered" evidence="9">
    <location>
        <begin position="1"/>
        <end position="49"/>
    </location>
</feature>
<feature type="compositionally biased region" description="Low complexity" evidence="9">
    <location>
        <begin position="279"/>
        <end position="293"/>
    </location>
</feature>
<keyword evidence="7 10" id="KW-0472">Membrane</keyword>
<feature type="region of interest" description="Disordered" evidence="9">
    <location>
        <begin position="894"/>
        <end position="914"/>
    </location>
</feature>
<dbReference type="InterPro" id="IPR020846">
    <property type="entry name" value="MFS_dom"/>
</dbReference>
<comment type="subcellular location">
    <subcellularLocation>
        <location evidence="2">Membrane</location>
        <topology evidence="2">Multi-pass membrane protein</topology>
    </subcellularLocation>
    <subcellularLocation>
        <location evidence="1">Nucleus</location>
    </subcellularLocation>
</comment>
<feature type="transmembrane region" description="Helical" evidence="10">
    <location>
        <begin position="535"/>
        <end position="558"/>
    </location>
</feature>
<dbReference type="PROSITE" id="PS50013">
    <property type="entry name" value="CHROMO_2"/>
    <property type="match status" value="1"/>
</dbReference>
<evidence type="ECO:0000256" key="6">
    <source>
        <dbReference type="ARBA" id="ARBA00022989"/>
    </source>
</evidence>
<accession>A0A4U0VL35</accession>
<keyword evidence="8" id="KW-0539">Nucleus</keyword>
<feature type="compositionally biased region" description="Basic residues" evidence="9">
    <location>
        <begin position="112"/>
        <end position="121"/>
    </location>
</feature>
<evidence type="ECO:0008006" key="15">
    <source>
        <dbReference type="Google" id="ProtNLM"/>
    </source>
</evidence>
<dbReference type="Gene3D" id="1.20.1250.20">
    <property type="entry name" value="MFS general substrate transporter like domains"/>
    <property type="match status" value="1"/>
</dbReference>
<organism evidence="13 14">
    <name type="scientific">Friedmanniomyces endolithicus</name>
    <dbReference type="NCBI Taxonomy" id="329885"/>
    <lineage>
        <taxon>Eukaryota</taxon>
        <taxon>Fungi</taxon>
        <taxon>Dikarya</taxon>
        <taxon>Ascomycota</taxon>
        <taxon>Pezizomycotina</taxon>
        <taxon>Dothideomycetes</taxon>
        <taxon>Dothideomycetidae</taxon>
        <taxon>Mycosphaerellales</taxon>
        <taxon>Teratosphaeriaceae</taxon>
        <taxon>Friedmanniomyces</taxon>
    </lineage>
</organism>
<dbReference type="PANTHER" id="PTHR23504">
    <property type="entry name" value="MAJOR FACILITATOR SUPERFAMILY DOMAIN-CONTAINING PROTEIN 10"/>
    <property type="match status" value="1"/>
</dbReference>
<feature type="transmembrane region" description="Helical" evidence="10">
    <location>
        <begin position="445"/>
        <end position="466"/>
    </location>
</feature>
<dbReference type="PANTHER" id="PTHR23504:SF6">
    <property type="entry name" value="MULTIDRUG TRANSPORTER, PUTATIVE (AFU_ORTHOLOGUE AFUA_4G08740)-RELATED"/>
    <property type="match status" value="1"/>
</dbReference>
<feature type="transmembrane region" description="Helical" evidence="10">
    <location>
        <begin position="756"/>
        <end position="775"/>
    </location>
</feature>
<dbReference type="InterPro" id="IPR000953">
    <property type="entry name" value="Chromo/chromo_shadow_dom"/>
</dbReference>
<feature type="region of interest" description="Disordered" evidence="9">
    <location>
        <begin position="101"/>
        <end position="146"/>
    </location>
</feature>
<feature type="compositionally biased region" description="Basic and acidic residues" evidence="9">
    <location>
        <begin position="326"/>
        <end position="336"/>
    </location>
</feature>
<dbReference type="PROSITE" id="PS00598">
    <property type="entry name" value="CHROMO_1"/>
    <property type="match status" value="1"/>
</dbReference>
<feature type="transmembrane region" description="Helical" evidence="10">
    <location>
        <begin position="578"/>
        <end position="603"/>
    </location>
</feature>
<comment type="subunit">
    <text evidence="3">Component of the NuA4 histone acetyltransferase complex.</text>
</comment>
<evidence type="ECO:0000313" key="13">
    <source>
        <dbReference type="EMBL" id="TKA49096.1"/>
    </source>
</evidence>
<protein>
    <recommendedName>
        <fullName evidence="15">Chromo domain-containing protein</fullName>
    </recommendedName>
</protein>
<evidence type="ECO:0000256" key="7">
    <source>
        <dbReference type="ARBA" id="ARBA00023136"/>
    </source>
</evidence>
<dbReference type="InterPro" id="IPR008251">
    <property type="entry name" value="Chromo_shadow_dom"/>
</dbReference>
<dbReference type="InterPro" id="IPR023779">
    <property type="entry name" value="Chromodomain_CS"/>
</dbReference>
<dbReference type="Proteomes" id="UP000310066">
    <property type="component" value="Unassembled WGS sequence"/>
</dbReference>
<dbReference type="GO" id="GO:0016020">
    <property type="term" value="C:membrane"/>
    <property type="evidence" value="ECO:0007669"/>
    <property type="project" value="UniProtKB-SubCell"/>
</dbReference>
<dbReference type="Gene3D" id="2.40.50.40">
    <property type="match status" value="2"/>
</dbReference>
<dbReference type="GO" id="GO:0005634">
    <property type="term" value="C:nucleus"/>
    <property type="evidence" value="ECO:0007669"/>
    <property type="project" value="UniProtKB-SubCell"/>
</dbReference>
<sequence length="914" mass="98094">MPPAISDDDSDGVPDEIPAKAARMVAEPAADEEEEEEDDDDEDAAEDEYRVEKILKHDFDGSTTIYQIKWLGWNKASDLTWEPVENLDGAQDILAAYHKKIGGAPEPPTSKTSHKKGKGGKRSASDAFDASPASHKKKKSNGASAVDAKARVMPLGSWDDLVLRVTSIVEEVAPAKGSGKKGEVEKELVGLLEWKKGERPKTQHKMRTLRQKVPQRLLDYYEQHLVFTSADDDSKTPKDRGDKADAHADEDVEEDENDRVDVHHGTSYQPLSTEEDVDSAATTLRASASSSKAQSLDEGRRRGDGAGAGIELEGWKGGGGMNKRVGRGEGGERGEEASADDGDEAEAHEDEHLLHTNADATFPLLTTIHSLDSTIEPVPLPLPDKPRPVSWSSLPSKGQLAILTLSRLSEPLTQTSLQAYMFYQLKSFHAPGQPPPTDSTVAQQAGILAAAFTGAQMLTAVLWGRLADDERMGRKKVILIGLLGSAIGSLGFGFSSSFATAVLWRAVGGMLNGNMGVMRTMISEIVLVKKFQSRAFLLLPMTFNVGVIIGPLLGGLLADPVGSYPGVFGEGYEGWMARWPYALPNVVNAGFLVCSALGVLFGLEETLEGRGRGGRRYRARRPCYTNAQAHPSPPTRENDAAQTALPPHLHPHVLFTLLAHGLLAMHVGTFNQTWFVFLSTPRYTPDSTNNDHNSSTLHLPPNYHPHPPFTFTGGLALPPRSIGTALAILGVIGITLQLLLYPPLSFHLGTLPSYRLSLLLFPFSYTLTPFLAVLPSSSPAPNPASGFLVWAGITAVLALQTLARTFALPATAILVNNSSPHPSVLGTVHGIAQTVSSATRTVGPVVAGWAYGVGLENGVVGLAWWGLAGVAVVGAVAGGWVREGSGWEVFLEGEEGAREEREREELGTERQGKG</sequence>
<evidence type="ECO:0000256" key="5">
    <source>
        <dbReference type="ARBA" id="ARBA00022692"/>
    </source>
</evidence>
<feature type="compositionally biased region" description="Basic residues" evidence="9">
    <location>
        <begin position="612"/>
        <end position="621"/>
    </location>
</feature>
<feature type="compositionally biased region" description="Basic and acidic residues" evidence="9">
    <location>
        <begin position="232"/>
        <end position="249"/>
    </location>
</feature>
<feature type="transmembrane region" description="Helical" evidence="10">
    <location>
        <begin position="787"/>
        <end position="815"/>
    </location>
</feature>
<dbReference type="OrthoDB" id="10262656at2759"/>
<feature type="region of interest" description="Disordered" evidence="9">
    <location>
        <begin position="611"/>
        <end position="642"/>
    </location>
</feature>
<dbReference type="InterPro" id="IPR011701">
    <property type="entry name" value="MFS"/>
</dbReference>
<feature type="transmembrane region" description="Helical" evidence="10">
    <location>
        <begin position="725"/>
        <end position="744"/>
    </location>
</feature>
<keyword evidence="5 10" id="KW-0812">Transmembrane</keyword>
<dbReference type="GO" id="GO:0000792">
    <property type="term" value="C:heterochromatin"/>
    <property type="evidence" value="ECO:0007669"/>
    <property type="project" value="UniProtKB-ARBA"/>
</dbReference>
<dbReference type="CDD" id="cd17330">
    <property type="entry name" value="MFS_SLC46_TetA_like"/>
    <property type="match status" value="1"/>
</dbReference>
<dbReference type="InterPro" id="IPR036259">
    <property type="entry name" value="MFS_trans_sf"/>
</dbReference>
<evidence type="ECO:0000256" key="10">
    <source>
        <dbReference type="SAM" id="Phobius"/>
    </source>
</evidence>
<dbReference type="SUPFAM" id="SSF103473">
    <property type="entry name" value="MFS general substrate transporter"/>
    <property type="match status" value="1"/>
</dbReference>
<feature type="transmembrane region" description="Helical" evidence="10">
    <location>
        <begin position="478"/>
        <end position="504"/>
    </location>
</feature>
<evidence type="ECO:0000256" key="1">
    <source>
        <dbReference type="ARBA" id="ARBA00004123"/>
    </source>
</evidence>
<feature type="transmembrane region" description="Helical" evidence="10">
    <location>
        <begin position="862"/>
        <end position="881"/>
    </location>
</feature>
<dbReference type="EMBL" id="NAJP01000002">
    <property type="protein sequence ID" value="TKA49096.1"/>
    <property type="molecule type" value="Genomic_DNA"/>
</dbReference>
<dbReference type="CDD" id="cd00024">
    <property type="entry name" value="CD_CSD"/>
    <property type="match status" value="1"/>
</dbReference>
<feature type="transmembrane region" description="Helical" evidence="10">
    <location>
        <begin position="510"/>
        <end position="528"/>
    </location>
</feature>
<proteinExistence type="predicted"/>
<dbReference type="Pfam" id="PF07690">
    <property type="entry name" value="MFS_1"/>
    <property type="match status" value="1"/>
</dbReference>
<dbReference type="PROSITE" id="PS50850">
    <property type="entry name" value="MFS"/>
    <property type="match status" value="1"/>
</dbReference>
<dbReference type="SUPFAM" id="SSF54160">
    <property type="entry name" value="Chromo domain-like"/>
    <property type="match status" value="2"/>
</dbReference>
<evidence type="ECO:0000256" key="2">
    <source>
        <dbReference type="ARBA" id="ARBA00004141"/>
    </source>
</evidence>
<evidence type="ECO:0000256" key="3">
    <source>
        <dbReference type="ARBA" id="ARBA00011353"/>
    </source>
</evidence>
<evidence type="ECO:0000313" key="14">
    <source>
        <dbReference type="Proteomes" id="UP000310066"/>
    </source>
</evidence>
<dbReference type="AlphaFoldDB" id="A0A4U0VL35"/>
<evidence type="ECO:0000259" key="12">
    <source>
        <dbReference type="PROSITE" id="PS50850"/>
    </source>
</evidence>
<dbReference type="SMART" id="SM00298">
    <property type="entry name" value="CHROMO"/>
    <property type="match status" value="1"/>
</dbReference>
<evidence type="ECO:0000259" key="11">
    <source>
        <dbReference type="PROSITE" id="PS50013"/>
    </source>
</evidence>
<comment type="caution">
    <text evidence="13">The sequence shown here is derived from an EMBL/GenBank/DDBJ whole genome shotgun (WGS) entry which is preliminary data.</text>
</comment>
<feature type="compositionally biased region" description="Basic and acidic residues" evidence="9">
    <location>
        <begin position="895"/>
        <end position="914"/>
    </location>
</feature>
<dbReference type="Pfam" id="PF00385">
    <property type="entry name" value="Chromo"/>
    <property type="match status" value="1"/>
</dbReference>
<feature type="domain" description="Major facilitator superfamily (MFS) profile" evidence="12">
    <location>
        <begin position="399"/>
        <end position="886"/>
    </location>
</feature>
<dbReference type="Pfam" id="PF01393">
    <property type="entry name" value="Chromo_shadow"/>
    <property type="match status" value="1"/>
</dbReference>